<comment type="caution">
    <text evidence="1">The sequence shown here is derived from an EMBL/GenBank/DDBJ whole genome shotgun (WGS) entry which is preliminary data.</text>
</comment>
<reference evidence="1" key="1">
    <citation type="journal article" date="2014" name="Int. J. Syst. Evol. Microbiol.">
        <title>Complete genome sequence of Corynebacterium casei LMG S-19264T (=DSM 44701T), isolated from a smear-ripened cheese.</title>
        <authorList>
            <consortium name="US DOE Joint Genome Institute (JGI-PGF)"/>
            <person name="Walter F."/>
            <person name="Albersmeier A."/>
            <person name="Kalinowski J."/>
            <person name="Ruckert C."/>
        </authorList>
    </citation>
    <scope>NUCLEOTIDE SEQUENCE</scope>
    <source>
        <strain evidence="1">NBRC 108769</strain>
    </source>
</reference>
<evidence type="ECO:0000313" key="2">
    <source>
        <dbReference type="Proteomes" id="UP001156666"/>
    </source>
</evidence>
<protein>
    <submittedName>
        <fullName evidence="1">Uncharacterized protein</fullName>
    </submittedName>
</protein>
<dbReference type="InterPro" id="IPR022551">
    <property type="entry name" value="BrxC"/>
</dbReference>
<evidence type="ECO:0000313" key="1">
    <source>
        <dbReference type="EMBL" id="GLR16178.1"/>
    </source>
</evidence>
<sequence length="80" mass="9213">MAKMRVEDNISSLKSNAEFHYLDLLRNRDLSRQIAEMLEVHHESPQIIMLIGGEVVYDASHFDISIDELNESLDYHLAGK</sequence>
<dbReference type="Proteomes" id="UP001156666">
    <property type="component" value="Unassembled WGS sequence"/>
</dbReference>
<accession>A0AA37SKD3</accession>
<dbReference type="AlphaFoldDB" id="A0AA37SKD3"/>
<keyword evidence="2" id="KW-1185">Reference proteome</keyword>
<gene>
    <name evidence="1" type="ORF">GCM10007940_07930</name>
</gene>
<name>A0AA37SKD3_9BACT</name>
<dbReference type="Gene3D" id="3.40.30.10">
    <property type="entry name" value="Glutaredoxin"/>
    <property type="match status" value="1"/>
</dbReference>
<dbReference type="EMBL" id="BSOH01000005">
    <property type="protein sequence ID" value="GLR16178.1"/>
    <property type="molecule type" value="Genomic_DNA"/>
</dbReference>
<dbReference type="Pfam" id="PF11009">
    <property type="entry name" value="BrxC"/>
    <property type="match status" value="1"/>
</dbReference>
<proteinExistence type="predicted"/>
<organism evidence="1 2">
    <name type="scientific">Portibacter lacus</name>
    <dbReference type="NCBI Taxonomy" id="1099794"/>
    <lineage>
        <taxon>Bacteria</taxon>
        <taxon>Pseudomonadati</taxon>
        <taxon>Bacteroidota</taxon>
        <taxon>Saprospiria</taxon>
        <taxon>Saprospirales</taxon>
        <taxon>Haliscomenobacteraceae</taxon>
        <taxon>Portibacter</taxon>
    </lineage>
</organism>
<reference evidence="1" key="2">
    <citation type="submission" date="2023-01" db="EMBL/GenBank/DDBJ databases">
        <title>Draft genome sequence of Portibacter lacus strain NBRC 108769.</title>
        <authorList>
            <person name="Sun Q."/>
            <person name="Mori K."/>
        </authorList>
    </citation>
    <scope>NUCLEOTIDE SEQUENCE</scope>
    <source>
        <strain evidence="1">NBRC 108769</strain>
    </source>
</reference>